<reference evidence="1 2" key="1">
    <citation type="journal article" date="2013" name="Antonie Van Leeuwenhoek">
        <title>Paracoccus zhejiangensis sp. nov., isolated from activated sludge in wastewater-treatment system.</title>
        <authorList>
            <person name="Wu Z.G."/>
            <person name="Zhang D.F."/>
            <person name="Liu Y.L."/>
            <person name="Wang F."/>
            <person name="Jiang X."/>
            <person name="Li C."/>
            <person name="Li S.P."/>
            <person name="Hong Q."/>
            <person name="Li W.J."/>
        </authorList>
    </citation>
    <scope>NUCLEOTIDE SEQUENCE [LARGE SCALE GENOMIC DNA]</scope>
    <source>
        <strain evidence="1 2">J6</strain>
    </source>
</reference>
<protein>
    <submittedName>
        <fullName evidence="1">Uncharacterized protein</fullName>
    </submittedName>
</protein>
<evidence type="ECO:0000313" key="1">
    <source>
        <dbReference type="EMBL" id="AUH63156.1"/>
    </source>
</evidence>
<proteinExistence type="predicted"/>
<keyword evidence="2" id="KW-1185">Reference proteome</keyword>
<evidence type="ECO:0000313" key="2">
    <source>
        <dbReference type="Proteomes" id="UP000234530"/>
    </source>
</evidence>
<name>A0A2H5EV19_9RHOB</name>
<dbReference type="EMBL" id="CP025430">
    <property type="protein sequence ID" value="AUH63156.1"/>
    <property type="molecule type" value="Genomic_DNA"/>
</dbReference>
<organism evidence="1 2">
    <name type="scientific">Paracoccus zhejiangensis</name>
    <dbReference type="NCBI Taxonomy" id="1077935"/>
    <lineage>
        <taxon>Bacteria</taxon>
        <taxon>Pseudomonadati</taxon>
        <taxon>Pseudomonadota</taxon>
        <taxon>Alphaproteobacteria</taxon>
        <taxon>Rhodobacterales</taxon>
        <taxon>Paracoccaceae</taxon>
        <taxon>Paracoccus</taxon>
    </lineage>
</organism>
<sequence length="100" mass="10583">MIGGLVLGVPMLAQTSQAETVGLMEAVTGEPMGPMPIIGRIGRPSSGISVGYDNTMMTEADAEAYAIEDCADYDKAPAKLRHQPAQPDAPHLSFVKYTCE</sequence>
<dbReference type="Proteomes" id="UP000234530">
    <property type="component" value="Chromosome"/>
</dbReference>
<accession>A0A2H5EV19</accession>
<dbReference type="KEGG" id="pzh:CX676_02450"/>
<gene>
    <name evidence="1" type="ORF">CX676_02450</name>
</gene>
<dbReference type="AlphaFoldDB" id="A0A2H5EV19"/>